<dbReference type="AlphaFoldDB" id="A0AAD7ENE8"/>
<sequence>MDSPLPSATSSGVSIVLGLNFLFWRLLPLLACARLAVRLSADSGDPRSADGGAKHQRSRQLSKYQQHCQYSQSTQLDTGSANKTEKPTHVDKTNPWSTDPWNAVISVVVLAMSASAWPAYAASPAYLGLPSLRKSPLNPCAAPAAISLEHKTTCEQSPRATTFKKLRSLTTQMIHTIALLSKLSTESESLNHGEFRRGLCQDDEKGQCVQTGLLLQEVPHSL</sequence>
<gene>
    <name evidence="3" type="ORF">DFH08DRAFT_811314</name>
</gene>
<keyword evidence="2" id="KW-1133">Transmembrane helix</keyword>
<evidence type="ECO:0000313" key="3">
    <source>
        <dbReference type="EMBL" id="KAJ7342987.1"/>
    </source>
</evidence>
<dbReference type="EMBL" id="JARIHO010000024">
    <property type="protein sequence ID" value="KAJ7342987.1"/>
    <property type="molecule type" value="Genomic_DNA"/>
</dbReference>
<keyword evidence="4" id="KW-1185">Reference proteome</keyword>
<keyword evidence="2" id="KW-0812">Transmembrane</keyword>
<feature type="region of interest" description="Disordered" evidence="1">
    <location>
        <begin position="72"/>
        <end position="95"/>
    </location>
</feature>
<name>A0AAD7ENE8_9AGAR</name>
<protein>
    <submittedName>
        <fullName evidence="3">Uncharacterized protein</fullName>
    </submittedName>
</protein>
<feature type="transmembrane region" description="Helical" evidence="2">
    <location>
        <begin position="12"/>
        <end position="37"/>
    </location>
</feature>
<feature type="compositionally biased region" description="Basic and acidic residues" evidence="1">
    <location>
        <begin position="83"/>
        <end position="92"/>
    </location>
</feature>
<evidence type="ECO:0000256" key="1">
    <source>
        <dbReference type="SAM" id="MobiDB-lite"/>
    </source>
</evidence>
<reference evidence="3" key="1">
    <citation type="submission" date="2023-03" db="EMBL/GenBank/DDBJ databases">
        <title>Massive genome expansion in bonnet fungi (Mycena s.s.) driven by repeated elements and novel gene families across ecological guilds.</title>
        <authorList>
            <consortium name="Lawrence Berkeley National Laboratory"/>
            <person name="Harder C.B."/>
            <person name="Miyauchi S."/>
            <person name="Viragh M."/>
            <person name="Kuo A."/>
            <person name="Thoen E."/>
            <person name="Andreopoulos B."/>
            <person name="Lu D."/>
            <person name="Skrede I."/>
            <person name="Drula E."/>
            <person name="Henrissat B."/>
            <person name="Morin E."/>
            <person name="Kohler A."/>
            <person name="Barry K."/>
            <person name="LaButti K."/>
            <person name="Morin E."/>
            <person name="Salamov A."/>
            <person name="Lipzen A."/>
            <person name="Mereny Z."/>
            <person name="Hegedus B."/>
            <person name="Baldrian P."/>
            <person name="Stursova M."/>
            <person name="Weitz H."/>
            <person name="Taylor A."/>
            <person name="Grigoriev I.V."/>
            <person name="Nagy L.G."/>
            <person name="Martin F."/>
            <person name="Kauserud H."/>
        </authorList>
    </citation>
    <scope>NUCLEOTIDE SEQUENCE</scope>
    <source>
        <strain evidence="3">CBHHK002</strain>
    </source>
</reference>
<proteinExistence type="predicted"/>
<comment type="caution">
    <text evidence="3">The sequence shown here is derived from an EMBL/GenBank/DDBJ whole genome shotgun (WGS) entry which is preliminary data.</text>
</comment>
<organism evidence="3 4">
    <name type="scientific">Mycena albidolilacea</name>
    <dbReference type="NCBI Taxonomy" id="1033008"/>
    <lineage>
        <taxon>Eukaryota</taxon>
        <taxon>Fungi</taxon>
        <taxon>Dikarya</taxon>
        <taxon>Basidiomycota</taxon>
        <taxon>Agaricomycotina</taxon>
        <taxon>Agaricomycetes</taxon>
        <taxon>Agaricomycetidae</taxon>
        <taxon>Agaricales</taxon>
        <taxon>Marasmiineae</taxon>
        <taxon>Mycenaceae</taxon>
        <taxon>Mycena</taxon>
    </lineage>
</organism>
<feature type="compositionally biased region" description="Polar residues" evidence="1">
    <location>
        <begin position="72"/>
        <end position="82"/>
    </location>
</feature>
<dbReference type="Proteomes" id="UP001218218">
    <property type="component" value="Unassembled WGS sequence"/>
</dbReference>
<evidence type="ECO:0000313" key="4">
    <source>
        <dbReference type="Proteomes" id="UP001218218"/>
    </source>
</evidence>
<evidence type="ECO:0000256" key="2">
    <source>
        <dbReference type="SAM" id="Phobius"/>
    </source>
</evidence>
<keyword evidence="2" id="KW-0472">Membrane</keyword>
<accession>A0AAD7ENE8</accession>